<evidence type="ECO:0000313" key="3">
    <source>
        <dbReference type="EMBL" id="CAI2365045.1"/>
    </source>
</evidence>
<evidence type="ECO:0000256" key="1">
    <source>
        <dbReference type="SAM" id="Coils"/>
    </source>
</evidence>
<protein>
    <submittedName>
        <fullName evidence="3">Uncharacterized protein</fullName>
    </submittedName>
</protein>
<dbReference type="EMBL" id="CAMPGE010006199">
    <property type="protein sequence ID" value="CAI2365045.1"/>
    <property type="molecule type" value="Genomic_DNA"/>
</dbReference>
<feature type="compositionally biased region" description="Basic and acidic residues" evidence="2">
    <location>
        <begin position="172"/>
        <end position="207"/>
    </location>
</feature>
<feature type="compositionally biased region" description="Basic and acidic residues" evidence="2">
    <location>
        <begin position="36"/>
        <end position="48"/>
    </location>
</feature>
<feature type="coiled-coil region" evidence="1">
    <location>
        <begin position="827"/>
        <end position="959"/>
    </location>
</feature>
<feature type="region of interest" description="Disordered" evidence="2">
    <location>
        <begin position="1030"/>
        <end position="1049"/>
    </location>
</feature>
<dbReference type="Proteomes" id="UP001295684">
    <property type="component" value="Unassembled WGS sequence"/>
</dbReference>
<feature type="compositionally biased region" description="Basic and acidic residues" evidence="2">
    <location>
        <begin position="218"/>
        <end position="229"/>
    </location>
</feature>
<feature type="region of interest" description="Disordered" evidence="2">
    <location>
        <begin position="527"/>
        <end position="546"/>
    </location>
</feature>
<feature type="region of interest" description="Disordered" evidence="2">
    <location>
        <begin position="606"/>
        <end position="694"/>
    </location>
</feature>
<evidence type="ECO:0000256" key="2">
    <source>
        <dbReference type="SAM" id="MobiDB-lite"/>
    </source>
</evidence>
<feature type="coiled-coil region" evidence="1">
    <location>
        <begin position="771"/>
        <end position="798"/>
    </location>
</feature>
<feature type="compositionally biased region" description="Basic and acidic residues" evidence="2">
    <location>
        <begin position="244"/>
        <end position="264"/>
    </location>
</feature>
<organism evidence="3 4">
    <name type="scientific">Euplotes crassus</name>
    <dbReference type="NCBI Taxonomy" id="5936"/>
    <lineage>
        <taxon>Eukaryota</taxon>
        <taxon>Sar</taxon>
        <taxon>Alveolata</taxon>
        <taxon>Ciliophora</taxon>
        <taxon>Intramacronucleata</taxon>
        <taxon>Spirotrichea</taxon>
        <taxon>Hypotrichia</taxon>
        <taxon>Euplotida</taxon>
        <taxon>Euplotidae</taxon>
        <taxon>Moneuplotes</taxon>
    </lineage>
</organism>
<sequence>MQKEYHLQSSSDSKTSCEHSSKVSSSSKASLSASKTKPEPVDTQENKENIMPPNGSFRKSFLSDISEKSENNSQISKTTPPPYTPSTPPFTPHYNPSISPNPAAHKKSPQKYRVLNLCQNRPKSQNTIQIQTSAHLINPSHQPMQPNTKADSQKNMAGTIQLENTTEEQCRNFKGSQKENDMNDRYLRTRKSHEESRIEDESNERSCRSGRSAQEMMHTPEKELKSDKISKHKRKLNFDIQSENLERAEKQCNEENKNESDVHDSSCNSFSVSRVTDDNKSDSDEEYNINKTLTISPPTLKDYSKGSELERMQKELGIESSSLIDYSSINENDLDENNNLDIQEKYQQISNESLEEEEIEEGDSKHHNLKNYYLKNSYYLSGITEQSVEESEYFTSYDNSNAQCEREKASKRLLISKYSCSDDDQKDSVVFLYNRLQNELDEDAYNSDGNEYPLPLHSLERSEDTTLRENAQQQRYTQNRPFDIDLTDTNLASKRSILESSEKSMLRYKNFRQGSNGILTIDELCDDSRSTPKKEEPAKNQNESSNLTFNTVSIRKSDIDAGSIKNREFLDYSSIRKLEESGSTMRKDSFIPELYESLPARQEVENTSKIYSRSKNESKRKYQEDHEFSKFSDEQRSTLPLHSDSFKKHSYHENLSDPRDGNNKDITSTEKRNQNSNFRVNSPHFPDEIRKSSTNPFVISDSEAASLKYDSTPSRESCQTPCEDFKMIILEYIHEHGKKNASIVLNEILQNLSGHQTSTIKDHNLGHSFDLRQMKSENENLSAQLALSQKENKTLKEKYNFYCERADQLDKVLRDQESKLLHFTIELENATLMEDQLKKEIDTLKSQREEIEKHYKELKLSKGKEAIQIRQLKSDIESKKREIIEASDLIERATSELTEIKKENSALQASTQKLEKEKFNSNMLCKKLERDIYKVTSEKKKLNTVIQMQKASLNELQRDYYNSQERAEHCASKRTFDNEIYSYNQNVDEESTVVFNSSCKNERKTRKPIRDKVMHSLDNISSLKKFQTRVSPSPSTRTLNKMQSKERNSFTDSIESNLTLQNNIGIHNVESQKAVKENTMNISETEFFYPEETLSIGVKSTRNHAKNLSCTSNTFQQIISKPSGKSPEARTTTKKSKFRILQKDCSRKITRAKDILLYSTSQALGYNSTSEKSPKKERSVIQAPPRMKAVSNFKTMREGHLAKSSSSKKSLLSFKIKKISNKKTSKLQRVKYTEFKLNLGQ</sequence>
<name>A0AAD1UBR0_EUPCR</name>
<comment type="caution">
    <text evidence="3">The sequence shown here is derived from an EMBL/GenBank/DDBJ whole genome shotgun (WGS) entry which is preliminary data.</text>
</comment>
<evidence type="ECO:0000313" key="4">
    <source>
        <dbReference type="Proteomes" id="UP001295684"/>
    </source>
</evidence>
<reference evidence="3" key="1">
    <citation type="submission" date="2023-07" db="EMBL/GenBank/DDBJ databases">
        <authorList>
            <consortium name="AG Swart"/>
            <person name="Singh M."/>
            <person name="Singh A."/>
            <person name="Seah K."/>
            <person name="Emmerich C."/>
        </authorList>
    </citation>
    <scope>NUCLEOTIDE SEQUENCE</scope>
    <source>
        <strain evidence="3">DP1</strain>
    </source>
</reference>
<feature type="region of interest" description="Disordered" evidence="2">
    <location>
        <begin position="172"/>
        <end position="285"/>
    </location>
</feature>
<feature type="compositionally biased region" description="Polar residues" evidence="2">
    <location>
        <begin position="1030"/>
        <end position="1042"/>
    </location>
</feature>
<accession>A0AAD1UBR0</accession>
<feature type="compositionally biased region" description="Polar residues" evidence="2">
    <location>
        <begin position="265"/>
        <end position="274"/>
    </location>
</feature>
<feature type="region of interest" description="Disordered" evidence="2">
    <location>
        <begin position="1"/>
        <end position="109"/>
    </location>
</feature>
<feature type="compositionally biased region" description="Basic and acidic residues" evidence="2">
    <location>
        <begin position="614"/>
        <end position="636"/>
    </location>
</feature>
<proteinExistence type="predicted"/>
<feature type="compositionally biased region" description="Basic and acidic residues" evidence="2">
    <location>
        <begin position="527"/>
        <end position="538"/>
    </location>
</feature>
<dbReference type="AlphaFoldDB" id="A0AAD1UBR0"/>
<feature type="compositionally biased region" description="Low complexity" evidence="2">
    <location>
        <begin position="22"/>
        <end position="35"/>
    </location>
</feature>
<keyword evidence="4" id="KW-1185">Reference proteome</keyword>
<keyword evidence="1" id="KW-0175">Coiled coil</keyword>
<feature type="compositionally biased region" description="Basic and acidic residues" evidence="2">
    <location>
        <begin position="644"/>
        <end position="673"/>
    </location>
</feature>
<feature type="compositionally biased region" description="Pro residues" evidence="2">
    <location>
        <begin position="79"/>
        <end position="91"/>
    </location>
</feature>
<gene>
    <name evidence="3" type="ORF">ECRASSUSDP1_LOCUS6395</name>
</gene>